<proteinExistence type="predicted"/>
<gene>
    <name evidence="1" type="ORF">Z519_08672</name>
</gene>
<dbReference type="VEuPathDB" id="FungiDB:Z519_08672"/>
<dbReference type="Proteomes" id="UP000053789">
    <property type="component" value="Unassembled WGS sequence"/>
</dbReference>
<evidence type="ECO:0000313" key="2">
    <source>
        <dbReference type="Proteomes" id="UP000053789"/>
    </source>
</evidence>
<sequence>MSNLPPPESDLWLPLPSKEETWHPHTVHTHYFGFSVPEAAIGAFVYFRYQPAFPLCAGGVGLFQGLDNEKPLDIEHLNFMNTMPWSSFKDNILTTYLGLRMEVLKPGEEFRLSYKSKDGKTQFDVIQTAVTPLLPRGHVMPGEDRDAEADKKPGGSEQFMHCIGKLTLNGTDYDVDCYPVRDRSWRQIRTEEEVDYPPVGWSPMCFDGNFSFCQIGYEAPETNPRWKDVFTVDQKKPSFYFAWMVNDNGSIRNIVKIKRKVTKFHPKLFAAIEQEIEAEDSEGKVYRYWGEAIAMAHLPSWANNIFVDAVYRWKDEAGRLAYCAYQEAWYAKFQRFSRGKPVN</sequence>
<dbReference type="HOGENOM" id="CLU_789457_0_0_1"/>
<accession>A0A0D2I1X6</accession>
<dbReference type="GeneID" id="27701600"/>
<dbReference type="EMBL" id="KN846992">
    <property type="protein sequence ID" value="KIW90889.1"/>
    <property type="molecule type" value="Genomic_DNA"/>
</dbReference>
<evidence type="ECO:0000313" key="1">
    <source>
        <dbReference type="EMBL" id="KIW90889.1"/>
    </source>
</evidence>
<name>A0A0D2I1X6_CLAB1</name>
<keyword evidence="2" id="KW-1185">Reference proteome</keyword>
<dbReference type="OrthoDB" id="4125025at2759"/>
<reference evidence="1" key="1">
    <citation type="submission" date="2015-01" db="EMBL/GenBank/DDBJ databases">
        <title>The Genome Sequence of Cladophialophora bantiana CBS 173.52.</title>
        <authorList>
            <consortium name="The Broad Institute Genomics Platform"/>
            <person name="Cuomo C."/>
            <person name="de Hoog S."/>
            <person name="Gorbushina A."/>
            <person name="Stielow B."/>
            <person name="Teixiera M."/>
            <person name="Abouelleil A."/>
            <person name="Chapman S.B."/>
            <person name="Priest M."/>
            <person name="Young S.K."/>
            <person name="Wortman J."/>
            <person name="Nusbaum C."/>
            <person name="Birren B."/>
        </authorList>
    </citation>
    <scope>NUCLEOTIDE SEQUENCE [LARGE SCALE GENOMIC DNA]</scope>
    <source>
        <strain evidence="1">CBS 173.52</strain>
    </source>
</reference>
<dbReference type="RefSeq" id="XP_016617558.1">
    <property type="nucleotide sequence ID" value="XM_016766400.1"/>
</dbReference>
<dbReference type="AlphaFoldDB" id="A0A0D2I1X6"/>
<organism evidence="1 2">
    <name type="scientific">Cladophialophora bantiana (strain ATCC 10958 / CBS 173.52 / CDC B-1940 / NIH 8579)</name>
    <name type="common">Xylohypha bantiana</name>
    <dbReference type="NCBI Taxonomy" id="1442370"/>
    <lineage>
        <taxon>Eukaryota</taxon>
        <taxon>Fungi</taxon>
        <taxon>Dikarya</taxon>
        <taxon>Ascomycota</taxon>
        <taxon>Pezizomycotina</taxon>
        <taxon>Eurotiomycetes</taxon>
        <taxon>Chaetothyriomycetidae</taxon>
        <taxon>Chaetothyriales</taxon>
        <taxon>Herpotrichiellaceae</taxon>
        <taxon>Cladophialophora</taxon>
    </lineage>
</organism>
<protein>
    <submittedName>
        <fullName evidence="1">Uncharacterized protein</fullName>
    </submittedName>
</protein>